<evidence type="ECO:0000313" key="9">
    <source>
        <dbReference type="EMBL" id="MVQ29320.1"/>
    </source>
</evidence>
<dbReference type="Gene3D" id="2.30.30.380">
    <property type="entry name" value="Zn-finger domain of Sec23/24"/>
    <property type="match status" value="1"/>
</dbReference>
<dbReference type="GO" id="GO:0046872">
    <property type="term" value="F:metal ion binding"/>
    <property type="evidence" value="ECO:0007669"/>
    <property type="project" value="UniProtKB-KW"/>
</dbReference>
<dbReference type="PROSITE" id="PS51352">
    <property type="entry name" value="THIOREDOXIN_2"/>
    <property type="match status" value="1"/>
</dbReference>
<dbReference type="Pfam" id="PF21352">
    <property type="entry name" value="Zn_ribbon_Thio2"/>
    <property type="match status" value="1"/>
</dbReference>
<dbReference type="PANTHER" id="PTHR45663:SF11">
    <property type="entry name" value="GEO12009P1"/>
    <property type="match status" value="1"/>
</dbReference>
<comment type="caution">
    <text evidence="9">The sequence shown here is derived from an EMBL/GenBank/DDBJ whole genome shotgun (WGS) entry which is preliminary data.</text>
</comment>
<evidence type="ECO:0000256" key="3">
    <source>
        <dbReference type="ARBA" id="ARBA00022723"/>
    </source>
</evidence>
<gene>
    <name evidence="9" type="primary">trxC</name>
    <name evidence="9" type="ORF">GON04_07675</name>
</gene>
<dbReference type="EMBL" id="WSEL01000003">
    <property type="protein sequence ID" value="MVQ29320.1"/>
    <property type="molecule type" value="Genomic_DNA"/>
</dbReference>
<dbReference type="SUPFAM" id="SSF52833">
    <property type="entry name" value="Thioredoxin-like"/>
    <property type="match status" value="1"/>
</dbReference>
<organism evidence="9 10">
    <name type="scientific">Ramlibacter pinisoli</name>
    <dbReference type="NCBI Taxonomy" id="2682844"/>
    <lineage>
        <taxon>Bacteria</taxon>
        <taxon>Pseudomonadati</taxon>
        <taxon>Pseudomonadota</taxon>
        <taxon>Betaproteobacteria</taxon>
        <taxon>Burkholderiales</taxon>
        <taxon>Comamonadaceae</taxon>
        <taxon>Ramlibacter</taxon>
    </lineage>
</organism>
<dbReference type="PRINTS" id="PR00421">
    <property type="entry name" value="THIOREDOXIN"/>
</dbReference>
<evidence type="ECO:0000259" key="8">
    <source>
        <dbReference type="PROSITE" id="PS51352"/>
    </source>
</evidence>
<comment type="similarity">
    <text evidence="1">Belongs to the thioredoxin family.</text>
</comment>
<dbReference type="InterPro" id="IPR013766">
    <property type="entry name" value="Thioredoxin_domain"/>
</dbReference>
<dbReference type="GO" id="GO:0045454">
    <property type="term" value="P:cell redox homeostasis"/>
    <property type="evidence" value="ECO:0007669"/>
    <property type="project" value="TreeGrafter"/>
</dbReference>
<keyword evidence="2" id="KW-0813">Transport</keyword>
<dbReference type="AlphaFoldDB" id="A0A6N8ISZ5"/>
<dbReference type="CDD" id="cd02947">
    <property type="entry name" value="TRX_family"/>
    <property type="match status" value="1"/>
</dbReference>
<dbReference type="NCBIfam" id="NF008229">
    <property type="entry name" value="PRK10996.1"/>
    <property type="match status" value="1"/>
</dbReference>
<dbReference type="GO" id="GO:0015035">
    <property type="term" value="F:protein-disulfide reductase activity"/>
    <property type="evidence" value="ECO:0007669"/>
    <property type="project" value="UniProtKB-UniRule"/>
</dbReference>
<evidence type="ECO:0000256" key="5">
    <source>
        <dbReference type="ARBA" id="ARBA00023157"/>
    </source>
</evidence>
<keyword evidence="4" id="KW-0249">Electron transport</keyword>
<evidence type="ECO:0000313" key="10">
    <source>
        <dbReference type="Proteomes" id="UP000469385"/>
    </source>
</evidence>
<sequence length="151" mass="16299">MTEPLHVSCPHCLATNRVRAEQLGSEPVCGQCKRPLFTGEPVDIATAAAFDRIVARTQVPILVDFWAPWCGPCRMMAPAFRQAAAALEPTMRVCKVDTEAVPELASRFGIRSIPTLALFIGGRETARQAGAMGSAAQIQQWARMHAGQPNA</sequence>
<proteinExistence type="inferred from homology"/>
<accession>A0A6N8ISZ5</accession>
<name>A0A6N8ISZ5_9BURK</name>
<evidence type="ECO:0000256" key="6">
    <source>
        <dbReference type="ARBA" id="ARBA00023284"/>
    </source>
</evidence>
<evidence type="ECO:0000256" key="7">
    <source>
        <dbReference type="NCBIfam" id="TIGR01068"/>
    </source>
</evidence>
<evidence type="ECO:0000256" key="1">
    <source>
        <dbReference type="ARBA" id="ARBA00008987"/>
    </source>
</evidence>
<dbReference type="GO" id="GO:0005829">
    <property type="term" value="C:cytosol"/>
    <property type="evidence" value="ECO:0007669"/>
    <property type="project" value="TreeGrafter"/>
</dbReference>
<reference evidence="9 10" key="1">
    <citation type="submission" date="2019-12" db="EMBL/GenBank/DDBJ databases">
        <authorList>
            <person name="Huq M.A."/>
        </authorList>
    </citation>
    <scope>NUCLEOTIDE SEQUENCE [LARGE SCALE GENOMIC DNA]</scope>
    <source>
        <strain evidence="9 10">MAH-25</strain>
    </source>
</reference>
<dbReference type="PROSITE" id="PS00194">
    <property type="entry name" value="THIOREDOXIN_1"/>
    <property type="match status" value="1"/>
</dbReference>
<dbReference type="NCBIfam" id="TIGR01068">
    <property type="entry name" value="thioredoxin"/>
    <property type="match status" value="1"/>
</dbReference>
<dbReference type="PANTHER" id="PTHR45663">
    <property type="entry name" value="GEO12009P1"/>
    <property type="match status" value="1"/>
</dbReference>
<keyword evidence="10" id="KW-1185">Reference proteome</keyword>
<dbReference type="InterPro" id="IPR005746">
    <property type="entry name" value="Thioredoxin"/>
</dbReference>
<dbReference type="InterPro" id="IPR017937">
    <property type="entry name" value="Thioredoxin_CS"/>
</dbReference>
<keyword evidence="3" id="KW-0479">Metal-binding</keyword>
<dbReference type="InterPro" id="IPR049299">
    <property type="entry name" value="Thio2_N"/>
</dbReference>
<dbReference type="InterPro" id="IPR036249">
    <property type="entry name" value="Thioredoxin-like_sf"/>
</dbReference>
<feature type="domain" description="Thioredoxin" evidence="8">
    <location>
        <begin position="36"/>
        <end position="147"/>
    </location>
</feature>
<evidence type="ECO:0000256" key="4">
    <source>
        <dbReference type="ARBA" id="ARBA00022982"/>
    </source>
</evidence>
<keyword evidence="6" id="KW-0676">Redox-active center</keyword>
<dbReference type="Proteomes" id="UP000469385">
    <property type="component" value="Unassembled WGS sequence"/>
</dbReference>
<protein>
    <recommendedName>
        <fullName evidence="7">Thioredoxin</fullName>
    </recommendedName>
</protein>
<dbReference type="Gene3D" id="3.40.30.10">
    <property type="entry name" value="Glutaredoxin"/>
    <property type="match status" value="1"/>
</dbReference>
<evidence type="ECO:0000256" key="2">
    <source>
        <dbReference type="ARBA" id="ARBA00022448"/>
    </source>
</evidence>
<dbReference type="Pfam" id="PF00085">
    <property type="entry name" value="Thioredoxin"/>
    <property type="match status" value="1"/>
</dbReference>
<keyword evidence="5" id="KW-1015">Disulfide bond</keyword>
<dbReference type="RefSeq" id="WP_157397334.1">
    <property type="nucleotide sequence ID" value="NZ_WSEL01000003.1"/>
</dbReference>